<protein>
    <submittedName>
        <fullName evidence="3">Copper chaperone</fullName>
    </submittedName>
</protein>
<reference evidence="3 4" key="1">
    <citation type="submission" date="2016-10" db="EMBL/GenBank/DDBJ databases">
        <authorList>
            <person name="de Groot N.N."/>
        </authorList>
    </citation>
    <scope>NUCLEOTIDE SEQUENCE [LARGE SCALE GENOMIC DNA]</scope>
    <source>
        <strain evidence="3 4">DSM 8423</strain>
    </source>
</reference>
<dbReference type="SUPFAM" id="SSF55008">
    <property type="entry name" value="HMA, heavy metal-associated domain"/>
    <property type="match status" value="1"/>
</dbReference>
<dbReference type="InterPro" id="IPR017969">
    <property type="entry name" value="Heavy-metal-associated_CS"/>
</dbReference>
<keyword evidence="1" id="KW-0479">Metal-binding</keyword>
<evidence type="ECO:0000313" key="4">
    <source>
        <dbReference type="Proteomes" id="UP000198744"/>
    </source>
</evidence>
<dbReference type="PRINTS" id="PR00944">
    <property type="entry name" value="CUEXPORT"/>
</dbReference>
<dbReference type="InterPro" id="IPR036163">
    <property type="entry name" value="HMA_dom_sf"/>
</dbReference>
<organism evidence="3 4">
    <name type="scientific">Syntrophus gentianae</name>
    <dbReference type="NCBI Taxonomy" id="43775"/>
    <lineage>
        <taxon>Bacteria</taxon>
        <taxon>Pseudomonadati</taxon>
        <taxon>Thermodesulfobacteriota</taxon>
        <taxon>Syntrophia</taxon>
        <taxon>Syntrophales</taxon>
        <taxon>Syntrophaceae</taxon>
        <taxon>Syntrophus</taxon>
    </lineage>
</organism>
<evidence type="ECO:0000313" key="3">
    <source>
        <dbReference type="EMBL" id="SEM75797.1"/>
    </source>
</evidence>
<proteinExistence type="predicted"/>
<evidence type="ECO:0000256" key="1">
    <source>
        <dbReference type="ARBA" id="ARBA00022723"/>
    </source>
</evidence>
<dbReference type="Pfam" id="PF00403">
    <property type="entry name" value="HMA"/>
    <property type="match status" value="1"/>
</dbReference>
<dbReference type="InterPro" id="IPR006121">
    <property type="entry name" value="HMA_dom"/>
</dbReference>
<dbReference type="InterPro" id="IPR000428">
    <property type="entry name" value="Cu-bd"/>
</dbReference>
<accession>A0A1H8B1W6</accession>
<keyword evidence="4" id="KW-1185">Reference proteome</keyword>
<dbReference type="GO" id="GO:0005507">
    <property type="term" value="F:copper ion binding"/>
    <property type="evidence" value="ECO:0007669"/>
    <property type="project" value="InterPro"/>
</dbReference>
<dbReference type="RefSeq" id="WP_175476630.1">
    <property type="nucleotide sequence ID" value="NZ_FOBS01000043.1"/>
</dbReference>
<dbReference type="Gene3D" id="3.30.70.100">
    <property type="match status" value="1"/>
</dbReference>
<dbReference type="Proteomes" id="UP000198744">
    <property type="component" value="Unassembled WGS sequence"/>
</dbReference>
<gene>
    <name evidence="3" type="ORF">SAMN04489760_1438</name>
</gene>
<sequence length="66" mass="7040">MKKIKISGMSCNHCVMAVTKALKGIEGIQDVSVDLKAGEATFEETKSVDPEVIKQKISEAGFDVVG</sequence>
<dbReference type="STRING" id="43775.SAMN04489760_1438"/>
<dbReference type="PROSITE" id="PS50846">
    <property type="entry name" value="HMA_2"/>
    <property type="match status" value="1"/>
</dbReference>
<feature type="domain" description="HMA" evidence="2">
    <location>
        <begin position="1"/>
        <end position="65"/>
    </location>
</feature>
<name>A0A1H8B1W6_9BACT</name>
<dbReference type="FunFam" id="3.30.70.100:FF:000001">
    <property type="entry name" value="ATPase copper transporting beta"/>
    <property type="match status" value="1"/>
</dbReference>
<dbReference type="AlphaFoldDB" id="A0A1H8B1W6"/>
<dbReference type="CDD" id="cd00371">
    <property type="entry name" value="HMA"/>
    <property type="match status" value="1"/>
</dbReference>
<evidence type="ECO:0000259" key="2">
    <source>
        <dbReference type="PROSITE" id="PS50846"/>
    </source>
</evidence>
<dbReference type="PROSITE" id="PS01047">
    <property type="entry name" value="HMA_1"/>
    <property type="match status" value="1"/>
</dbReference>
<dbReference type="EMBL" id="FOBS01000043">
    <property type="protein sequence ID" value="SEM75797.1"/>
    <property type="molecule type" value="Genomic_DNA"/>
</dbReference>
<dbReference type="GO" id="GO:0006825">
    <property type="term" value="P:copper ion transport"/>
    <property type="evidence" value="ECO:0007669"/>
    <property type="project" value="InterPro"/>
</dbReference>